<evidence type="ECO:0000256" key="5">
    <source>
        <dbReference type="ARBA" id="ARBA00023136"/>
    </source>
</evidence>
<dbReference type="PANTHER" id="PTHR30341:SF0">
    <property type="entry name" value="NA(+)_H(+) ANTIPORTER NHAA"/>
    <property type="match status" value="1"/>
</dbReference>
<keyword evidence="2 6" id="KW-1003">Cell membrane</keyword>
<dbReference type="GO" id="GO:0005886">
    <property type="term" value="C:plasma membrane"/>
    <property type="evidence" value="ECO:0007669"/>
    <property type="project" value="UniProtKB-SubCell"/>
</dbReference>
<comment type="catalytic activity">
    <reaction evidence="6">
        <text>Na(+)(in) + 2 H(+)(out) = Na(+)(out) + 2 H(+)(in)</text>
        <dbReference type="Rhea" id="RHEA:29251"/>
        <dbReference type="ChEBI" id="CHEBI:15378"/>
        <dbReference type="ChEBI" id="CHEBI:29101"/>
    </reaction>
</comment>
<protein>
    <recommendedName>
        <fullName evidence="6">Na(+)/H(+) antiporter NhaA</fullName>
    </recommendedName>
    <alternativeName>
        <fullName evidence="6">Sodium/proton antiporter NhaA</fullName>
    </alternativeName>
</protein>
<feature type="transmembrane region" description="Helical" evidence="6">
    <location>
        <begin position="349"/>
        <end position="377"/>
    </location>
</feature>
<feature type="transmembrane region" description="Helical" evidence="6">
    <location>
        <begin position="27"/>
        <end position="49"/>
    </location>
</feature>
<comment type="caution">
    <text evidence="7">The sequence shown here is derived from an EMBL/GenBank/DDBJ whole genome shotgun (WGS) entry which is preliminary data.</text>
</comment>
<name>A0A1X3FFK8_9BRAD</name>
<feature type="transmembrane region" description="Helical" evidence="6">
    <location>
        <begin position="174"/>
        <end position="195"/>
    </location>
</feature>
<keyword evidence="3 6" id="KW-0812">Transmembrane</keyword>
<proteinExistence type="inferred from homology"/>
<dbReference type="NCBIfam" id="TIGR00773">
    <property type="entry name" value="NhaA"/>
    <property type="match status" value="1"/>
</dbReference>
<evidence type="ECO:0000256" key="6">
    <source>
        <dbReference type="HAMAP-Rule" id="MF_01844"/>
    </source>
</evidence>
<feature type="transmembrane region" description="Helical" evidence="6">
    <location>
        <begin position="422"/>
        <end position="440"/>
    </location>
</feature>
<keyword evidence="6" id="KW-0739">Sodium transport</keyword>
<feature type="transmembrane region" description="Helical" evidence="6">
    <location>
        <begin position="78"/>
        <end position="98"/>
    </location>
</feature>
<dbReference type="Pfam" id="PF06965">
    <property type="entry name" value="Na_H_antiport_1"/>
    <property type="match status" value="1"/>
</dbReference>
<keyword evidence="5 6" id="KW-0472">Membrane</keyword>
<dbReference type="GO" id="GO:0015385">
    <property type="term" value="F:sodium:proton antiporter activity"/>
    <property type="evidence" value="ECO:0007669"/>
    <property type="project" value="UniProtKB-UniRule"/>
</dbReference>
<dbReference type="GO" id="GO:0006885">
    <property type="term" value="P:regulation of pH"/>
    <property type="evidence" value="ECO:0007669"/>
    <property type="project" value="UniProtKB-UniRule"/>
</dbReference>
<evidence type="ECO:0000313" key="8">
    <source>
        <dbReference type="Proteomes" id="UP000193553"/>
    </source>
</evidence>
<reference evidence="7 8" key="1">
    <citation type="submission" date="2017-03" db="EMBL/GenBank/DDBJ databases">
        <title>Whole genome sequences of fourteen strains of Bradyrhizobium canariense and one strain of Bradyrhizobium japonicum isolated from Lupinus (Papilionoideae: Genisteae) species in Algeria.</title>
        <authorList>
            <person name="Crovadore J."/>
            <person name="Chekireb D."/>
            <person name="Brachmann A."/>
            <person name="Chablais R."/>
            <person name="Cochard B."/>
            <person name="Lefort F."/>
        </authorList>
    </citation>
    <scope>NUCLEOTIDE SEQUENCE [LARGE SCALE GENOMIC DNA]</scope>
    <source>
        <strain evidence="7 8">UBMA195</strain>
    </source>
</reference>
<keyword evidence="4 6" id="KW-1133">Transmembrane helix</keyword>
<feature type="transmembrane region" description="Helical" evidence="6">
    <location>
        <begin position="144"/>
        <end position="162"/>
    </location>
</feature>
<dbReference type="EMBL" id="NAFI01000187">
    <property type="protein sequence ID" value="OSJ03457.1"/>
    <property type="molecule type" value="Genomic_DNA"/>
</dbReference>
<evidence type="ECO:0000256" key="2">
    <source>
        <dbReference type="ARBA" id="ARBA00022475"/>
    </source>
</evidence>
<evidence type="ECO:0000256" key="4">
    <source>
        <dbReference type="ARBA" id="ARBA00022989"/>
    </source>
</evidence>
<dbReference type="Gene3D" id="1.20.1530.10">
    <property type="entry name" value="Na+/H+ antiporter like domain"/>
    <property type="match status" value="1"/>
</dbReference>
<comment type="function">
    <text evidence="6">Na(+)/H(+) antiporter that extrudes sodium in exchange for external protons.</text>
</comment>
<dbReference type="AlphaFoldDB" id="A0A1X3FFK8"/>
<keyword evidence="6" id="KW-0406">Ion transport</keyword>
<evidence type="ECO:0000256" key="3">
    <source>
        <dbReference type="ARBA" id="ARBA00022692"/>
    </source>
</evidence>
<dbReference type="InterPro" id="IPR023171">
    <property type="entry name" value="Na/H_antiporter_dom_sf"/>
</dbReference>
<dbReference type="HAMAP" id="MF_01844">
    <property type="entry name" value="NhaA"/>
    <property type="match status" value="1"/>
</dbReference>
<sequence length="453" mass="48200">MNHRPLFDDLPKAQRLAEQALNTLQRFLHVEAISGAVLLVAAAAALIWANSPVAHSYHDFWHLPVTIGLGELVFSRSLHFWVNDVLMTVFFLVVGMEIRREIHEGALSRLDQAMLPLIAAVGGVVLPALIYLSLNAGPDRGQGWAVPTATDIAFAVGVLALLGRRIPVNLRVFLLALAIIDDIIAVLIIALFYTAGLQPGGFVMATIGILAVLGFQRIGVGSALFYVLPGSLVWMGFMTAGIHPTLAGVLLGLMTPARAIPLREPPLEMVSRALKQLRSSDAVKAKDPHRLAQPLRDIRVAHREILPPVSRVQTALHPWVAYVIMPIFALANAGVSLTNTNLPAGGQWVMLGTALALVAGKPLGVVGATWAAVSLGWCRLAPGVSWTGVWLVGLLAGIGFTMSIFISMLAFADEGLLTAAKLGVLLGSLVAAMLGLAWGFSQIRACESPTDAL</sequence>
<feature type="transmembrane region" description="Helical" evidence="6">
    <location>
        <begin position="201"/>
        <end position="220"/>
    </location>
</feature>
<dbReference type="Proteomes" id="UP000193553">
    <property type="component" value="Unassembled WGS sequence"/>
</dbReference>
<comment type="subcellular location">
    <subcellularLocation>
        <location evidence="1">Cell inner membrane</location>
        <topology evidence="1">Multi-pass membrane protein</topology>
    </subcellularLocation>
    <subcellularLocation>
        <location evidence="6">Cell membrane</location>
        <topology evidence="6">Multi-pass membrane protein</topology>
    </subcellularLocation>
</comment>
<keyword evidence="6" id="KW-0813">Transport</keyword>
<keyword evidence="6" id="KW-0915">Sodium</keyword>
<organism evidence="7 8">
    <name type="scientific">Bradyrhizobium canariense</name>
    <dbReference type="NCBI Taxonomy" id="255045"/>
    <lineage>
        <taxon>Bacteria</taxon>
        <taxon>Pseudomonadati</taxon>
        <taxon>Pseudomonadota</taxon>
        <taxon>Alphaproteobacteria</taxon>
        <taxon>Hyphomicrobiales</taxon>
        <taxon>Nitrobacteraceae</taxon>
        <taxon>Bradyrhizobium</taxon>
    </lineage>
</organism>
<feature type="transmembrane region" description="Helical" evidence="6">
    <location>
        <begin position="389"/>
        <end position="410"/>
    </location>
</feature>
<feature type="transmembrane region" description="Helical" evidence="6">
    <location>
        <begin position="110"/>
        <end position="132"/>
    </location>
</feature>
<feature type="transmembrane region" description="Helical" evidence="6">
    <location>
        <begin position="319"/>
        <end position="337"/>
    </location>
</feature>
<gene>
    <name evidence="6" type="primary">nhaA</name>
    <name evidence="7" type="ORF">BSZ18_32240</name>
</gene>
<dbReference type="InterPro" id="IPR004670">
    <property type="entry name" value="NhaA"/>
</dbReference>
<dbReference type="PANTHER" id="PTHR30341">
    <property type="entry name" value="SODIUM ION/PROTON ANTIPORTER NHAA-RELATED"/>
    <property type="match status" value="1"/>
</dbReference>
<evidence type="ECO:0000256" key="1">
    <source>
        <dbReference type="ARBA" id="ARBA00004429"/>
    </source>
</evidence>
<accession>A0A1X3FFK8</accession>
<keyword evidence="6" id="KW-0050">Antiport</keyword>
<evidence type="ECO:0000313" key="7">
    <source>
        <dbReference type="EMBL" id="OSJ03457.1"/>
    </source>
</evidence>
<comment type="similarity">
    <text evidence="6">Belongs to the NhaA Na(+)/H(+) (TC 2.A.33) antiporter family.</text>
</comment>